<dbReference type="Pfam" id="PF03721">
    <property type="entry name" value="UDPG_MGDP_dh_N"/>
    <property type="match status" value="1"/>
</dbReference>
<dbReference type="InterPro" id="IPR014026">
    <property type="entry name" value="UDP-Glc/GDP-Man_DH_dimer"/>
</dbReference>
<dbReference type="EC" id="1.1.1.22" evidence="3"/>
<feature type="domain" description="UDP-glucose/GDP-mannose dehydrogenase C-terminal" evidence="7">
    <location>
        <begin position="325"/>
        <end position="427"/>
    </location>
</feature>
<evidence type="ECO:0000256" key="2">
    <source>
        <dbReference type="ARBA" id="ARBA00006601"/>
    </source>
</evidence>
<dbReference type="GO" id="GO:0003979">
    <property type="term" value="F:UDP-glucose 6-dehydrogenase activity"/>
    <property type="evidence" value="ECO:0007669"/>
    <property type="project" value="UniProtKB-EC"/>
</dbReference>
<proteinExistence type="inferred from homology"/>
<dbReference type="PANTHER" id="PTHR43750">
    <property type="entry name" value="UDP-GLUCOSE 6-DEHYDROGENASE TUAD"/>
    <property type="match status" value="1"/>
</dbReference>
<protein>
    <recommendedName>
        <fullName evidence="3">UDP-glucose 6-dehydrogenase</fullName>
        <ecNumber evidence="3">1.1.1.22</ecNumber>
    </recommendedName>
</protein>
<comment type="pathway">
    <text evidence="1">Nucleotide-sugar biosynthesis; UDP-alpha-D-glucuronate biosynthesis; UDP-alpha-D-glucuronate from UDP-alpha-D-glucose: step 1/1.</text>
</comment>
<dbReference type="Pfam" id="PF00984">
    <property type="entry name" value="UDPG_MGDP_dh"/>
    <property type="match status" value="1"/>
</dbReference>
<dbReference type="InterPro" id="IPR036220">
    <property type="entry name" value="UDP-Glc/GDP-Man_DH_C_sf"/>
</dbReference>
<evidence type="ECO:0000256" key="1">
    <source>
        <dbReference type="ARBA" id="ARBA00004701"/>
    </source>
</evidence>
<dbReference type="PIRSF" id="PIRSF000124">
    <property type="entry name" value="UDPglc_GDPman_dh"/>
    <property type="match status" value="1"/>
</dbReference>
<keyword evidence="4 8" id="KW-0560">Oxidoreductase</keyword>
<evidence type="ECO:0000313" key="8">
    <source>
        <dbReference type="EMBL" id="VFU11541.1"/>
    </source>
</evidence>
<dbReference type="InterPro" id="IPR008927">
    <property type="entry name" value="6-PGluconate_DH-like_C_sf"/>
</dbReference>
<dbReference type="GO" id="GO:0006065">
    <property type="term" value="P:UDP-glucuronate biosynthetic process"/>
    <property type="evidence" value="ECO:0007669"/>
    <property type="project" value="UniProtKB-UniPathway"/>
</dbReference>
<dbReference type="InterPro" id="IPR028357">
    <property type="entry name" value="UDPglc_DH_bac"/>
</dbReference>
<dbReference type="PANTHER" id="PTHR43750:SF3">
    <property type="entry name" value="UDP-GLUCOSE 6-DEHYDROGENASE TUAD"/>
    <property type="match status" value="1"/>
</dbReference>
<keyword evidence="5" id="KW-0520">NAD</keyword>
<dbReference type="NCBIfam" id="TIGR03026">
    <property type="entry name" value="NDP-sugDHase"/>
    <property type="match status" value="1"/>
</dbReference>
<dbReference type="Pfam" id="PF03720">
    <property type="entry name" value="UDPG_MGDP_dh_C"/>
    <property type="match status" value="1"/>
</dbReference>
<comment type="similarity">
    <text evidence="2">Belongs to the UDP-glucose/GDP-mannose dehydrogenase family.</text>
</comment>
<dbReference type="InterPro" id="IPR001732">
    <property type="entry name" value="UDP-Glc/GDP-Man_DH_N"/>
</dbReference>
<dbReference type="SUPFAM" id="SSF51735">
    <property type="entry name" value="NAD(P)-binding Rossmann-fold domains"/>
    <property type="match status" value="1"/>
</dbReference>
<sequence>MKICMIGTGYVGLVTGACFAEMGNDVICMDDNAEKIRMLNEGIVPIYEPGLKEIIDRNVQGGRLRFTTDFNDGVSKCQICFIAVGTPQDKDGSADLKYVLQVARQIGAIMDGYKIIVDKSTVPVGTADKVREVVKEELKKRGLEHIEFDVVSNPEFLKEGNALQDFMRPERVIVGTDNVRTAALFKELYDPFVRTTNNPILIMDIRSAELTKYASNAFLAAKVTFMNELAILCDKVGADISQVREGMGTDSRIGPRFLLAGPGYGGSCFPKDVLALIHTAQSMGHSLEICQATHRANQRQKNYFAEKIINYFLEQKEDLSQITIAIWGLTFKPKTDDIREAPAIDIINRLQEKGMKVRVFDPVGMDNAKAVLDSRVFYAKDNYEVLEGVDGLAIVTEWNLFKSPDFVRMKELMKRPVVFDGRNILNVMDLKSKGFIHFGIGRGNS</sequence>
<dbReference type="Gene3D" id="3.40.50.720">
    <property type="entry name" value="NAD(P)-binding Rossmann-like Domain"/>
    <property type="match status" value="2"/>
</dbReference>
<dbReference type="SMART" id="SM00984">
    <property type="entry name" value="UDPG_MGDP_dh_C"/>
    <property type="match status" value="1"/>
</dbReference>
<dbReference type="EMBL" id="CAADRM010000013">
    <property type="protein sequence ID" value="VFU11541.1"/>
    <property type="molecule type" value="Genomic_DNA"/>
</dbReference>
<dbReference type="PIRSF" id="PIRSF500134">
    <property type="entry name" value="UDPglc_DH_bac"/>
    <property type="match status" value="1"/>
</dbReference>
<evidence type="ECO:0000259" key="7">
    <source>
        <dbReference type="SMART" id="SM00984"/>
    </source>
</evidence>
<reference evidence="8" key="1">
    <citation type="submission" date="2019-03" db="EMBL/GenBank/DDBJ databases">
        <authorList>
            <person name="Hao L."/>
        </authorList>
    </citation>
    <scope>NUCLEOTIDE SEQUENCE</scope>
</reference>
<dbReference type="PROSITE" id="PS51257">
    <property type="entry name" value="PROKAR_LIPOPROTEIN"/>
    <property type="match status" value="1"/>
</dbReference>
<evidence type="ECO:0000256" key="3">
    <source>
        <dbReference type="ARBA" id="ARBA00012954"/>
    </source>
</evidence>
<comment type="catalytic activity">
    <reaction evidence="6">
        <text>UDP-alpha-D-glucose + 2 NAD(+) + H2O = UDP-alpha-D-glucuronate + 2 NADH + 3 H(+)</text>
        <dbReference type="Rhea" id="RHEA:23596"/>
        <dbReference type="ChEBI" id="CHEBI:15377"/>
        <dbReference type="ChEBI" id="CHEBI:15378"/>
        <dbReference type="ChEBI" id="CHEBI:57540"/>
        <dbReference type="ChEBI" id="CHEBI:57945"/>
        <dbReference type="ChEBI" id="CHEBI:58052"/>
        <dbReference type="ChEBI" id="CHEBI:58885"/>
        <dbReference type="EC" id="1.1.1.22"/>
    </reaction>
</comment>
<dbReference type="GO" id="GO:0000271">
    <property type="term" value="P:polysaccharide biosynthetic process"/>
    <property type="evidence" value="ECO:0007669"/>
    <property type="project" value="InterPro"/>
</dbReference>
<organism evidence="8">
    <name type="scientific">anaerobic digester metagenome</name>
    <dbReference type="NCBI Taxonomy" id="1263854"/>
    <lineage>
        <taxon>unclassified sequences</taxon>
        <taxon>metagenomes</taxon>
        <taxon>ecological metagenomes</taxon>
    </lineage>
</organism>
<dbReference type="SUPFAM" id="SSF48179">
    <property type="entry name" value="6-phosphogluconate dehydrogenase C-terminal domain-like"/>
    <property type="match status" value="1"/>
</dbReference>
<dbReference type="GO" id="GO:0051287">
    <property type="term" value="F:NAD binding"/>
    <property type="evidence" value="ECO:0007669"/>
    <property type="project" value="InterPro"/>
</dbReference>
<evidence type="ECO:0000256" key="6">
    <source>
        <dbReference type="ARBA" id="ARBA00047473"/>
    </source>
</evidence>
<dbReference type="InterPro" id="IPR017476">
    <property type="entry name" value="UDP-Glc/GDP-Man"/>
</dbReference>
<evidence type="ECO:0000256" key="4">
    <source>
        <dbReference type="ARBA" id="ARBA00023002"/>
    </source>
</evidence>
<dbReference type="UniPathway" id="UPA00038">
    <property type="reaction ID" value="UER00491"/>
</dbReference>
<dbReference type="SUPFAM" id="SSF52413">
    <property type="entry name" value="UDP-glucose/GDP-mannose dehydrogenase C-terminal domain"/>
    <property type="match status" value="1"/>
</dbReference>
<accession>A0A485LUB1</accession>
<dbReference type="InterPro" id="IPR036291">
    <property type="entry name" value="NAD(P)-bd_dom_sf"/>
</dbReference>
<dbReference type="Gene3D" id="1.20.5.100">
    <property type="entry name" value="Cytochrome c1, transmembrane anchor, C-terminal"/>
    <property type="match status" value="1"/>
</dbReference>
<evidence type="ECO:0000256" key="5">
    <source>
        <dbReference type="ARBA" id="ARBA00023027"/>
    </source>
</evidence>
<name>A0A485LUB1_9ZZZZ</name>
<dbReference type="AlphaFoldDB" id="A0A485LUB1"/>
<gene>
    <name evidence="8" type="primary">tuaD</name>
    <name evidence="8" type="ORF">SCFA_110004</name>
</gene>
<dbReference type="InterPro" id="IPR014027">
    <property type="entry name" value="UDP-Glc/GDP-Man_DH_C"/>
</dbReference>